<keyword evidence="3" id="KW-1185">Reference proteome</keyword>
<dbReference type="OMA" id="HLPRRPC"/>
<reference evidence="2" key="2">
    <citation type="submission" date="2025-08" db="UniProtKB">
        <authorList>
            <consortium name="Ensembl"/>
        </authorList>
    </citation>
    <scope>IDENTIFICATION</scope>
</reference>
<sequence>MPFPPMPPPPAPAPGAQAARQLPRRPCAAGDKKKRPPQRPEGLLSSSWPSATLKRPPARRGPGLDRTQPPAPPGVSPQALPSRARAPATCAPPRPAGSGHSPARTTYAATSAGTGTTAAGTSSGAGPCPDSAARFSLNLTPEAVLVLQKRHLEKQLLARPRRPFPSPSAEPRRLLAPCLPARAAGPRRGGPASDPDAPPTAGQGRRAPPPGAQLLHGGLQVPQLSPRPGALRPMLKVSLLNERHRYDDVEYEEEPEAVDEGLVRKCTEWLRGVESAAAARGRAGALDSRRHLSTL</sequence>
<evidence type="ECO:0000313" key="3">
    <source>
        <dbReference type="Proteomes" id="UP000002277"/>
    </source>
</evidence>
<feature type="compositionally biased region" description="Low complexity" evidence="1">
    <location>
        <begin position="14"/>
        <end position="29"/>
    </location>
</feature>
<proteinExistence type="predicted"/>
<protein>
    <submittedName>
        <fullName evidence="2">Proline rich 18</fullName>
    </submittedName>
</protein>
<evidence type="ECO:0000256" key="1">
    <source>
        <dbReference type="SAM" id="MobiDB-lite"/>
    </source>
</evidence>
<dbReference type="InParanoid" id="A0A2J8KHB8"/>
<dbReference type="RefSeq" id="XP_016812096.1">
    <property type="nucleotide sequence ID" value="XM_016956607.4"/>
</dbReference>
<dbReference type="FunCoup" id="A0A2J8KHB8">
    <property type="interactions" value="1"/>
</dbReference>
<dbReference type="VGNC" id="VGNC:11188">
    <property type="gene designation" value="PRR18"/>
</dbReference>
<dbReference type="GeneTree" id="ENSGT00390000002164"/>
<dbReference type="KEGG" id="ptr:735662"/>
<reference evidence="2" key="3">
    <citation type="submission" date="2025-09" db="UniProtKB">
        <authorList>
            <consortium name="Ensembl"/>
        </authorList>
    </citation>
    <scope>IDENTIFICATION</scope>
</reference>
<dbReference type="InterPro" id="IPR031369">
    <property type="entry name" value="PRR18"/>
</dbReference>
<accession>A0A2J8KHB8</accession>
<dbReference type="PaxDb" id="9598-ENSPTRP00000032087"/>
<feature type="compositionally biased region" description="Low complexity" evidence="1">
    <location>
        <begin position="174"/>
        <end position="192"/>
    </location>
</feature>
<dbReference type="CTD" id="285800"/>
<dbReference type="Bgee" id="ENSPTRG00000018790">
    <property type="expression patterns" value="Expressed in dorsolateral prefrontal cortex and 4 other cell types or tissues"/>
</dbReference>
<evidence type="ECO:0000313" key="4">
    <source>
        <dbReference type="VGNC" id="VGNC:11188"/>
    </source>
</evidence>
<feature type="region of interest" description="Disordered" evidence="1">
    <location>
        <begin position="1"/>
        <end position="134"/>
    </location>
</feature>
<dbReference type="AlphaFoldDB" id="A0A2J8KHB8"/>
<name>A0A2J8KHB8_PANTR</name>
<dbReference type="Proteomes" id="UP000002277">
    <property type="component" value="Chromosome 6"/>
</dbReference>
<dbReference type="GeneID" id="735662"/>
<dbReference type="Ensembl" id="ENSPTRT00000034711.5">
    <property type="protein sequence ID" value="ENSPTRP00000032087.5"/>
    <property type="gene ID" value="ENSPTRG00000018790.5"/>
</dbReference>
<reference evidence="2 3" key="1">
    <citation type="journal article" date="2005" name="Nature">
        <title>Initial sequence of the chimpanzee genome and comparison with the human genome.</title>
        <authorList>
            <consortium name="Chimpanzee sequencing and analysis consortium"/>
        </authorList>
    </citation>
    <scope>NUCLEOTIDE SEQUENCE [LARGE SCALE GENOMIC DNA]</scope>
</reference>
<dbReference type="STRING" id="9598.ENSPTRP00000032087"/>
<dbReference type="EMBL" id="AACZ04028735">
    <property type="status" value="NOT_ANNOTATED_CDS"/>
    <property type="molecule type" value="Genomic_DNA"/>
</dbReference>
<organism evidence="2 3">
    <name type="scientific">Pan troglodytes</name>
    <name type="common">Chimpanzee</name>
    <dbReference type="NCBI Taxonomy" id="9598"/>
    <lineage>
        <taxon>Eukaryota</taxon>
        <taxon>Metazoa</taxon>
        <taxon>Chordata</taxon>
        <taxon>Craniata</taxon>
        <taxon>Vertebrata</taxon>
        <taxon>Euteleostomi</taxon>
        <taxon>Mammalia</taxon>
        <taxon>Eutheria</taxon>
        <taxon>Euarchontoglires</taxon>
        <taxon>Primates</taxon>
        <taxon>Haplorrhini</taxon>
        <taxon>Catarrhini</taxon>
        <taxon>Hominidae</taxon>
        <taxon>Pan</taxon>
    </lineage>
</organism>
<feature type="region of interest" description="Disordered" evidence="1">
    <location>
        <begin position="154"/>
        <end position="227"/>
    </location>
</feature>
<dbReference type="Pfam" id="PF15671">
    <property type="entry name" value="PRR18"/>
    <property type="match status" value="1"/>
</dbReference>
<accession>H2QU11</accession>
<feature type="compositionally biased region" description="Pro residues" evidence="1">
    <location>
        <begin position="1"/>
        <end position="13"/>
    </location>
</feature>
<feature type="compositionally biased region" description="Low complexity" evidence="1">
    <location>
        <begin position="103"/>
        <end position="126"/>
    </location>
</feature>
<evidence type="ECO:0000313" key="2">
    <source>
        <dbReference type="Ensembl" id="ENSPTRP00000032087.5"/>
    </source>
</evidence>
<gene>
    <name evidence="2 4" type="primary">PRR18</name>
</gene>
<dbReference type="OrthoDB" id="8963734at2759"/>